<dbReference type="SMART" id="SM00876">
    <property type="entry name" value="BATS"/>
    <property type="match status" value="1"/>
</dbReference>
<evidence type="ECO:0000256" key="7">
    <source>
        <dbReference type="ARBA" id="ARBA00022714"/>
    </source>
</evidence>
<feature type="domain" description="Radical SAM core" evidence="15">
    <location>
        <begin position="36"/>
        <end position="254"/>
    </location>
</feature>
<dbReference type="SFLD" id="SFLDG01060">
    <property type="entry name" value="BATS_domain_containing"/>
    <property type="match status" value="1"/>
</dbReference>
<evidence type="ECO:0000256" key="10">
    <source>
        <dbReference type="ARBA" id="ARBA00023004"/>
    </source>
</evidence>
<dbReference type="Gene3D" id="3.20.20.70">
    <property type="entry name" value="Aldolase class I"/>
    <property type="match status" value="1"/>
</dbReference>
<dbReference type="SUPFAM" id="SSF102114">
    <property type="entry name" value="Radical SAM enzymes"/>
    <property type="match status" value="1"/>
</dbReference>
<evidence type="ECO:0000256" key="4">
    <source>
        <dbReference type="ARBA" id="ARBA00022485"/>
    </source>
</evidence>
<keyword evidence="4 13" id="KW-0004">4Fe-4S</keyword>
<dbReference type="InterPro" id="IPR006638">
    <property type="entry name" value="Elp3/MiaA/NifB-like_rSAM"/>
</dbReference>
<dbReference type="EC" id="2.8.1.6" evidence="3 13"/>
<name>X5H4D0_9RICK</name>
<dbReference type="GO" id="GO:0009102">
    <property type="term" value="P:biotin biosynthetic process"/>
    <property type="evidence" value="ECO:0007669"/>
    <property type="project" value="UniProtKB-UniRule"/>
</dbReference>
<dbReference type="HAMAP" id="MF_01694">
    <property type="entry name" value="BioB"/>
    <property type="match status" value="1"/>
</dbReference>
<dbReference type="Proteomes" id="UP000023755">
    <property type="component" value="Chromosome"/>
</dbReference>
<dbReference type="Pfam" id="PF04055">
    <property type="entry name" value="Radical_SAM"/>
    <property type="match status" value="1"/>
</dbReference>
<evidence type="ECO:0000256" key="5">
    <source>
        <dbReference type="ARBA" id="ARBA00022679"/>
    </source>
</evidence>
<evidence type="ECO:0000256" key="1">
    <source>
        <dbReference type="ARBA" id="ARBA00004942"/>
    </source>
</evidence>
<dbReference type="InterPro" id="IPR058240">
    <property type="entry name" value="rSAM_sf"/>
</dbReference>
<dbReference type="GO" id="GO:0051537">
    <property type="term" value="F:2 iron, 2 sulfur cluster binding"/>
    <property type="evidence" value="ECO:0007669"/>
    <property type="project" value="UniProtKB-KW"/>
</dbReference>
<dbReference type="AlphaFoldDB" id="X5H4D0"/>
<dbReference type="HOGENOM" id="CLU_033172_1_2_5"/>
<comment type="catalytic activity">
    <reaction evidence="12 13">
        <text>(4R,5S)-dethiobiotin + (sulfur carrier)-SH + 2 reduced [2Fe-2S]-[ferredoxin] + 2 S-adenosyl-L-methionine = (sulfur carrier)-H + biotin + 2 5'-deoxyadenosine + 2 L-methionine + 2 oxidized [2Fe-2S]-[ferredoxin]</text>
        <dbReference type="Rhea" id="RHEA:22060"/>
        <dbReference type="Rhea" id="RHEA-COMP:10000"/>
        <dbReference type="Rhea" id="RHEA-COMP:10001"/>
        <dbReference type="Rhea" id="RHEA-COMP:14737"/>
        <dbReference type="Rhea" id="RHEA-COMP:14739"/>
        <dbReference type="ChEBI" id="CHEBI:17319"/>
        <dbReference type="ChEBI" id="CHEBI:29917"/>
        <dbReference type="ChEBI" id="CHEBI:33737"/>
        <dbReference type="ChEBI" id="CHEBI:33738"/>
        <dbReference type="ChEBI" id="CHEBI:57586"/>
        <dbReference type="ChEBI" id="CHEBI:57844"/>
        <dbReference type="ChEBI" id="CHEBI:59789"/>
        <dbReference type="ChEBI" id="CHEBI:64428"/>
        <dbReference type="ChEBI" id="CHEBI:149473"/>
        <dbReference type="EC" id="2.8.1.6"/>
    </reaction>
</comment>
<dbReference type="NCBIfam" id="TIGR00433">
    <property type="entry name" value="bioB"/>
    <property type="match status" value="1"/>
</dbReference>
<dbReference type="GO" id="GO:0051539">
    <property type="term" value="F:4 iron, 4 sulfur cluster binding"/>
    <property type="evidence" value="ECO:0007669"/>
    <property type="project" value="UniProtKB-KW"/>
</dbReference>
<keyword evidence="5 13" id="KW-0808">Transferase</keyword>
<comment type="function">
    <text evidence="13">Catalyzes the conversion of dethiobiotin (DTB) to biotin by the insertion of a sulfur atom into dethiobiotin via a radical-based mechanism.</text>
</comment>
<keyword evidence="11 13" id="KW-0411">Iron-sulfur</keyword>
<dbReference type="InterPro" id="IPR010722">
    <property type="entry name" value="BATS_dom"/>
</dbReference>
<evidence type="ECO:0000256" key="3">
    <source>
        <dbReference type="ARBA" id="ARBA00012236"/>
    </source>
</evidence>
<protein>
    <recommendedName>
        <fullName evidence="3 13">Biotin synthase</fullName>
        <ecNumber evidence="3 13">2.8.1.6</ecNumber>
    </recommendedName>
</protein>
<comment type="subunit">
    <text evidence="13">Homodimer.</text>
</comment>
<feature type="binding site" evidence="13 14">
    <location>
        <position position="258"/>
    </location>
    <ligand>
        <name>[2Fe-2S] cluster</name>
        <dbReference type="ChEBI" id="CHEBI:190135"/>
    </ligand>
</feature>
<evidence type="ECO:0000259" key="15">
    <source>
        <dbReference type="PROSITE" id="PS51918"/>
    </source>
</evidence>
<dbReference type="UniPathway" id="UPA00078">
    <property type="reaction ID" value="UER00162"/>
</dbReference>
<comment type="cofactor">
    <cofactor evidence="13">
        <name>[2Fe-2S] cluster</name>
        <dbReference type="ChEBI" id="CHEBI:190135"/>
    </cofactor>
    <text evidence="13">Binds 1 [2Fe-2S] cluster. The cluster is coordinated with 3 cysteines and 1 arginine.</text>
</comment>
<gene>
    <name evidence="13 16" type="primary">bioB</name>
    <name evidence="16" type="ORF">NHE_0585</name>
</gene>
<dbReference type="InterPro" id="IPR024177">
    <property type="entry name" value="Biotin_synthase"/>
</dbReference>
<sequence>MNKIWSLDEAKEVFYLPFIELLYIAQGVHREHFAPNRIQVSALLSIKTGSCPENCSYCPQSAHYNTGLKKEPLVELDHVIDAAKKAAESGATRFCIGAAWRGPRMKDLDLVCRMISEIKKLGLETCASLGLLSPGQAESLKEAGLDFYNHNIDTSPEYYSQIITTRCFNDRLVTLENVTKAGMKICCGGIIGMGESNEDRIKMLVALSRLNPPPESIPLNKLIRISGTPLADVKEVESIDFVRVVALARIMFPKSYIRLSAGRDSMSDELQALCFMAGTNSVFYGEKLLTSSNARPDRDDRLFSKLGLLKEEKSSTSPASVEA</sequence>
<organism evidence="16 17">
    <name type="scientific">Neorickettsia helminthoeca str. Oregon</name>
    <dbReference type="NCBI Taxonomy" id="1286528"/>
    <lineage>
        <taxon>Bacteria</taxon>
        <taxon>Pseudomonadati</taxon>
        <taxon>Pseudomonadota</taxon>
        <taxon>Alphaproteobacteria</taxon>
        <taxon>Rickettsiales</taxon>
        <taxon>Anaplasmataceae</taxon>
        <taxon>Neorickettsia</taxon>
    </lineage>
</organism>
<dbReference type="GO" id="GO:0005506">
    <property type="term" value="F:iron ion binding"/>
    <property type="evidence" value="ECO:0007669"/>
    <property type="project" value="UniProtKB-UniRule"/>
</dbReference>
<dbReference type="InterPro" id="IPR013785">
    <property type="entry name" value="Aldolase_TIM"/>
</dbReference>
<feature type="binding site" evidence="13 14">
    <location>
        <position position="55"/>
    </location>
    <ligand>
        <name>[4Fe-4S] cluster</name>
        <dbReference type="ChEBI" id="CHEBI:49883"/>
        <note>4Fe-4S-S-AdoMet</note>
    </ligand>
</feature>
<dbReference type="PROSITE" id="PS51918">
    <property type="entry name" value="RADICAL_SAM"/>
    <property type="match status" value="1"/>
</dbReference>
<dbReference type="PANTHER" id="PTHR22976">
    <property type="entry name" value="BIOTIN SYNTHASE"/>
    <property type="match status" value="1"/>
</dbReference>
<keyword evidence="7 13" id="KW-0001">2Fe-2S</keyword>
<dbReference type="Pfam" id="PF06968">
    <property type="entry name" value="BATS"/>
    <property type="match status" value="1"/>
</dbReference>
<dbReference type="InterPro" id="IPR007197">
    <property type="entry name" value="rSAM"/>
</dbReference>
<evidence type="ECO:0000256" key="9">
    <source>
        <dbReference type="ARBA" id="ARBA00022756"/>
    </source>
</evidence>
<dbReference type="InterPro" id="IPR002684">
    <property type="entry name" value="Biotin_synth/BioAB"/>
</dbReference>
<dbReference type="STRING" id="1286528.NHE_0585"/>
<evidence type="ECO:0000256" key="12">
    <source>
        <dbReference type="ARBA" id="ARBA00051157"/>
    </source>
</evidence>
<feature type="binding site" evidence="13 14">
    <location>
        <position position="95"/>
    </location>
    <ligand>
        <name>[2Fe-2S] cluster</name>
        <dbReference type="ChEBI" id="CHEBI:190135"/>
    </ligand>
</feature>
<evidence type="ECO:0000313" key="17">
    <source>
        <dbReference type="Proteomes" id="UP000023755"/>
    </source>
</evidence>
<keyword evidence="17" id="KW-1185">Reference proteome</keyword>
<comment type="pathway">
    <text evidence="1 13">Cofactor biosynthesis; biotin biosynthesis; biotin from 7,8-diaminononanoate: step 2/2.</text>
</comment>
<evidence type="ECO:0000256" key="6">
    <source>
        <dbReference type="ARBA" id="ARBA00022691"/>
    </source>
</evidence>
<evidence type="ECO:0000256" key="14">
    <source>
        <dbReference type="PIRSR" id="PIRSR001619-1"/>
    </source>
</evidence>
<evidence type="ECO:0000256" key="11">
    <source>
        <dbReference type="ARBA" id="ARBA00023014"/>
    </source>
</evidence>
<dbReference type="SMART" id="SM00729">
    <property type="entry name" value="Elp3"/>
    <property type="match status" value="1"/>
</dbReference>
<feature type="binding site" evidence="13 14">
    <location>
        <position position="51"/>
    </location>
    <ligand>
        <name>[4Fe-4S] cluster</name>
        <dbReference type="ChEBI" id="CHEBI:49883"/>
        <note>4Fe-4S-S-AdoMet</note>
    </ligand>
</feature>
<keyword evidence="9 13" id="KW-0093">Biotin biosynthesis</keyword>
<reference evidence="16 17" key="1">
    <citation type="submission" date="2014-03" db="EMBL/GenBank/DDBJ databases">
        <title>Sequencing and Comparison of Genomes and Transcriptome Profiles of Human Ehrlichiosis Agents.</title>
        <authorList>
            <person name="Lin M."/>
            <person name="Daugherty S.C."/>
            <person name="Nagaraj S."/>
            <person name="Cheng Z."/>
            <person name="Xiong Q."/>
            <person name="Lin F.-Y."/>
            <person name="Sengamalay N."/>
            <person name="Ott S."/>
            <person name="Godinez A."/>
            <person name="Tallon L.J."/>
            <person name="Sadzewicz L."/>
            <person name="Fraser C.M."/>
            <person name="Dunning Hotopp J.C."/>
            <person name="Rikihisa Y."/>
        </authorList>
    </citation>
    <scope>NUCLEOTIDE SEQUENCE [LARGE SCALE GENOMIC DNA]</scope>
    <source>
        <strain evidence="16 17">Oregon</strain>
    </source>
</reference>
<evidence type="ECO:0000256" key="13">
    <source>
        <dbReference type="HAMAP-Rule" id="MF_01694"/>
    </source>
</evidence>
<dbReference type="SFLD" id="SFLDS00029">
    <property type="entry name" value="Radical_SAM"/>
    <property type="match status" value="1"/>
</dbReference>
<dbReference type="SFLD" id="SFLDG01278">
    <property type="entry name" value="biotin_synthase_like"/>
    <property type="match status" value="1"/>
</dbReference>
<dbReference type="KEGG" id="nhm:NHE_0585"/>
<feature type="binding site" evidence="13 14">
    <location>
        <position position="58"/>
    </location>
    <ligand>
        <name>[4Fe-4S] cluster</name>
        <dbReference type="ChEBI" id="CHEBI:49883"/>
        <note>4Fe-4S-S-AdoMet</note>
    </ligand>
</feature>
<dbReference type="PANTHER" id="PTHR22976:SF2">
    <property type="entry name" value="BIOTIN SYNTHASE, MITOCHONDRIAL"/>
    <property type="match status" value="1"/>
</dbReference>
<dbReference type="EMBL" id="CP007481">
    <property type="protein sequence ID" value="AHX11523.1"/>
    <property type="molecule type" value="Genomic_DNA"/>
</dbReference>
<dbReference type="GO" id="GO:0004076">
    <property type="term" value="F:biotin synthase activity"/>
    <property type="evidence" value="ECO:0007669"/>
    <property type="project" value="UniProtKB-UniRule"/>
</dbReference>
<dbReference type="PIRSF" id="PIRSF001619">
    <property type="entry name" value="Biotin_synth"/>
    <property type="match status" value="1"/>
</dbReference>
<proteinExistence type="inferred from homology"/>
<comment type="cofactor">
    <cofactor evidence="14">
        <name>[2Fe-2S] cluster</name>
        <dbReference type="ChEBI" id="CHEBI:190135"/>
    </cofactor>
    <text evidence="14">Binds 1 [2Fe-2S] cluster. The cluster is coordinated with 3 cysteines and 1 arginine.</text>
</comment>
<comment type="similarity">
    <text evidence="2 13">Belongs to the radical SAM superfamily. Biotin synthase family.</text>
</comment>
<comment type="cofactor">
    <cofactor evidence="13 14">
        <name>[4Fe-4S] cluster</name>
        <dbReference type="ChEBI" id="CHEBI:49883"/>
    </cofactor>
    <text evidence="13 14">Binds 1 [4Fe-4S] cluster. The cluster is coordinated with 3 cysteines and an exchangeable S-adenosyl-L-methionine.</text>
</comment>
<evidence type="ECO:0000256" key="2">
    <source>
        <dbReference type="ARBA" id="ARBA00010765"/>
    </source>
</evidence>
<evidence type="ECO:0000256" key="8">
    <source>
        <dbReference type="ARBA" id="ARBA00022723"/>
    </source>
</evidence>
<evidence type="ECO:0000313" key="16">
    <source>
        <dbReference type="EMBL" id="AHX11523.1"/>
    </source>
</evidence>
<keyword evidence="8 13" id="KW-0479">Metal-binding</keyword>
<dbReference type="OrthoDB" id="9786826at2"/>
<dbReference type="CDD" id="cd01335">
    <property type="entry name" value="Radical_SAM"/>
    <property type="match status" value="1"/>
</dbReference>
<feature type="binding site" evidence="13 14">
    <location>
        <position position="186"/>
    </location>
    <ligand>
        <name>[2Fe-2S] cluster</name>
        <dbReference type="ChEBI" id="CHEBI:190135"/>
    </ligand>
</feature>
<dbReference type="SFLD" id="SFLDF00272">
    <property type="entry name" value="biotin_synthase"/>
    <property type="match status" value="1"/>
</dbReference>
<keyword evidence="6 13" id="KW-0949">S-adenosyl-L-methionine</keyword>
<feature type="binding site" evidence="13 14">
    <location>
        <position position="126"/>
    </location>
    <ligand>
        <name>[2Fe-2S] cluster</name>
        <dbReference type="ChEBI" id="CHEBI:190135"/>
    </ligand>
</feature>
<keyword evidence="10 13" id="KW-0408">Iron</keyword>
<dbReference type="RefSeq" id="WP_038560584.1">
    <property type="nucleotide sequence ID" value="NZ_CP007481.1"/>
</dbReference>
<accession>X5H4D0</accession>